<protein>
    <recommendedName>
        <fullName evidence="1">HTH marR-type domain-containing protein</fullName>
    </recommendedName>
</protein>
<dbReference type="GO" id="GO:0003700">
    <property type="term" value="F:DNA-binding transcription factor activity"/>
    <property type="evidence" value="ECO:0007669"/>
    <property type="project" value="InterPro"/>
</dbReference>
<organism evidence="2 3">
    <name type="scientific">Actinorhabdospora filicis</name>
    <dbReference type="NCBI Taxonomy" id="1785913"/>
    <lineage>
        <taxon>Bacteria</taxon>
        <taxon>Bacillati</taxon>
        <taxon>Actinomycetota</taxon>
        <taxon>Actinomycetes</taxon>
        <taxon>Micromonosporales</taxon>
        <taxon>Micromonosporaceae</taxon>
        <taxon>Actinorhabdospora</taxon>
    </lineage>
</organism>
<dbReference type="AlphaFoldDB" id="A0A9W6WC50"/>
<dbReference type="PROSITE" id="PS50995">
    <property type="entry name" value="HTH_MARR_2"/>
    <property type="match status" value="1"/>
</dbReference>
<keyword evidence="3" id="KW-1185">Reference proteome</keyword>
<proteinExistence type="predicted"/>
<dbReference type="EMBL" id="BSTX01000003">
    <property type="protein sequence ID" value="GLZ80241.1"/>
    <property type="molecule type" value="Genomic_DNA"/>
</dbReference>
<dbReference type="InterPro" id="IPR039422">
    <property type="entry name" value="MarR/SlyA-like"/>
</dbReference>
<reference evidence="2" key="1">
    <citation type="submission" date="2023-03" db="EMBL/GenBank/DDBJ databases">
        <title>Actinorhabdospora filicis NBRC 111898.</title>
        <authorList>
            <person name="Ichikawa N."/>
            <person name="Sato H."/>
            <person name="Tonouchi N."/>
        </authorList>
    </citation>
    <scope>NUCLEOTIDE SEQUENCE</scope>
    <source>
        <strain evidence="2">NBRC 111898</strain>
    </source>
</reference>
<feature type="domain" description="HTH marR-type" evidence="1">
    <location>
        <begin position="21"/>
        <end position="155"/>
    </location>
</feature>
<dbReference type="Proteomes" id="UP001165079">
    <property type="component" value="Unassembled WGS sequence"/>
</dbReference>
<dbReference type="Gene3D" id="1.10.10.10">
    <property type="entry name" value="Winged helix-like DNA-binding domain superfamily/Winged helix DNA-binding domain"/>
    <property type="match status" value="1"/>
</dbReference>
<dbReference type="GO" id="GO:0006950">
    <property type="term" value="P:response to stress"/>
    <property type="evidence" value="ECO:0007669"/>
    <property type="project" value="TreeGrafter"/>
</dbReference>
<dbReference type="InterPro" id="IPR036390">
    <property type="entry name" value="WH_DNA-bd_sf"/>
</dbReference>
<dbReference type="SMART" id="SM00347">
    <property type="entry name" value="HTH_MARR"/>
    <property type="match status" value="1"/>
</dbReference>
<comment type="caution">
    <text evidence="2">The sequence shown here is derived from an EMBL/GenBank/DDBJ whole genome shotgun (WGS) entry which is preliminary data.</text>
</comment>
<accession>A0A9W6WC50</accession>
<gene>
    <name evidence="2" type="ORF">Afil01_50480</name>
</gene>
<dbReference type="InterPro" id="IPR036388">
    <property type="entry name" value="WH-like_DNA-bd_sf"/>
</dbReference>
<dbReference type="Pfam" id="PF12802">
    <property type="entry name" value="MarR_2"/>
    <property type="match status" value="1"/>
</dbReference>
<sequence length="167" mass="17834">MGNEWMIGCVMQLPPDDGALADDLRDGLRGLLKTMRLLRGLSAFKHVGGHAGMVALLSAIGEAPNGSHVKDLAADLVLDASTVSRSVSAAVAFGFVERAADPADKRACVLRLTDAGRAALDATHDWYEDLFASALGTWDRAELTALARSLNRLTGDLTNHLERQRTP</sequence>
<evidence type="ECO:0000313" key="3">
    <source>
        <dbReference type="Proteomes" id="UP001165079"/>
    </source>
</evidence>
<evidence type="ECO:0000259" key="1">
    <source>
        <dbReference type="PROSITE" id="PS50995"/>
    </source>
</evidence>
<dbReference type="SUPFAM" id="SSF46785">
    <property type="entry name" value="Winged helix' DNA-binding domain"/>
    <property type="match status" value="1"/>
</dbReference>
<dbReference type="InterPro" id="IPR000835">
    <property type="entry name" value="HTH_MarR-typ"/>
</dbReference>
<evidence type="ECO:0000313" key="2">
    <source>
        <dbReference type="EMBL" id="GLZ80241.1"/>
    </source>
</evidence>
<dbReference type="PANTHER" id="PTHR33164:SF57">
    <property type="entry name" value="MARR-FAMILY TRANSCRIPTIONAL REGULATOR"/>
    <property type="match status" value="1"/>
</dbReference>
<dbReference type="PANTHER" id="PTHR33164">
    <property type="entry name" value="TRANSCRIPTIONAL REGULATOR, MARR FAMILY"/>
    <property type="match status" value="1"/>
</dbReference>
<name>A0A9W6WC50_9ACTN</name>